<dbReference type="Pfam" id="PF17920">
    <property type="entry name" value="TetR_C_16"/>
    <property type="match status" value="1"/>
</dbReference>
<evidence type="ECO:0000256" key="2">
    <source>
        <dbReference type="PROSITE-ProRule" id="PRU00335"/>
    </source>
</evidence>
<dbReference type="KEGG" id="agv:OJF2_35260"/>
<proteinExistence type="predicted"/>
<accession>A0A5B9W4I5</accession>
<evidence type="ECO:0000313" key="6">
    <source>
        <dbReference type="Proteomes" id="UP000324233"/>
    </source>
</evidence>
<dbReference type="InterPro" id="IPR009057">
    <property type="entry name" value="Homeodomain-like_sf"/>
</dbReference>
<organism evidence="5 6">
    <name type="scientific">Aquisphaera giovannonii</name>
    <dbReference type="NCBI Taxonomy" id="406548"/>
    <lineage>
        <taxon>Bacteria</taxon>
        <taxon>Pseudomonadati</taxon>
        <taxon>Planctomycetota</taxon>
        <taxon>Planctomycetia</taxon>
        <taxon>Isosphaerales</taxon>
        <taxon>Isosphaeraceae</taxon>
        <taxon>Aquisphaera</taxon>
    </lineage>
</organism>
<feature type="DNA-binding region" description="H-T-H motif" evidence="2">
    <location>
        <begin position="39"/>
        <end position="58"/>
    </location>
</feature>
<evidence type="ECO:0000313" key="5">
    <source>
        <dbReference type="EMBL" id="QEH34981.1"/>
    </source>
</evidence>
<dbReference type="PANTHER" id="PTHR30055:SF235">
    <property type="entry name" value="TRANSCRIPTIONAL REGULATORY PROTEIN"/>
    <property type="match status" value="1"/>
</dbReference>
<dbReference type="InterPro" id="IPR041678">
    <property type="entry name" value="TetR_C_16"/>
</dbReference>
<dbReference type="Gene3D" id="1.10.357.10">
    <property type="entry name" value="Tetracycline Repressor, domain 2"/>
    <property type="match status" value="1"/>
</dbReference>
<dbReference type="SUPFAM" id="SSF48498">
    <property type="entry name" value="Tetracyclin repressor-like, C-terminal domain"/>
    <property type="match status" value="1"/>
</dbReference>
<dbReference type="EMBL" id="CP042997">
    <property type="protein sequence ID" value="QEH34981.1"/>
    <property type="molecule type" value="Genomic_DNA"/>
</dbReference>
<evidence type="ECO:0000259" key="4">
    <source>
        <dbReference type="PROSITE" id="PS50977"/>
    </source>
</evidence>
<feature type="region of interest" description="Disordered" evidence="3">
    <location>
        <begin position="194"/>
        <end position="214"/>
    </location>
</feature>
<keyword evidence="1 2" id="KW-0238">DNA-binding</keyword>
<keyword evidence="6" id="KW-1185">Reference proteome</keyword>
<protein>
    <submittedName>
        <fullName evidence="5">Putative DNA-binding transcriptional regulator</fullName>
    </submittedName>
</protein>
<dbReference type="GO" id="GO:0003700">
    <property type="term" value="F:DNA-binding transcription factor activity"/>
    <property type="evidence" value="ECO:0007669"/>
    <property type="project" value="TreeGrafter"/>
</dbReference>
<dbReference type="OrthoDB" id="268339at2"/>
<dbReference type="Gene3D" id="1.10.10.60">
    <property type="entry name" value="Homeodomain-like"/>
    <property type="match status" value="1"/>
</dbReference>
<name>A0A5B9W4I5_9BACT</name>
<dbReference type="SUPFAM" id="SSF46689">
    <property type="entry name" value="Homeodomain-like"/>
    <property type="match status" value="1"/>
</dbReference>
<gene>
    <name evidence="5" type="ORF">OJF2_35260</name>
</gene>
<reference evidence="5 6" key="1">
    <citation type="submission" date="2019-08" db="EMBL/GenBank/DDBJ databases">
        <title>Deep-cultivation of Planctomycetes and their phenomic and genomic characterization uncovers novel biology.</title>
        <authorList>
            <person name="Wiegand S."/>
            <person name="Jogler M."/>
            <person name="Boedeker C."/>
            <person name="Pinto D."/>
            <person name="Vollmers J."/>
            <person name="Rivas-Marin E."/>
            <person name="Kohn T."/>
            <person name="Peeters S.H."/>
            <person name="Heuer A."/>
            <person name="Rast P."/>
            <person name="Oberbeckmann S."/>
            <person name="Bunk B."/>
            <person name="Jeske O."/>
            <person name="Meyerdierks A."/>
            <person name="Storesund J.E."/>
            <person name="Kallscheuer N."/>
            <person name="Luecker S."/>
            <person name="Lage O.M."/>
            <person name="Pohl T."/>
            <person name="Merkel B.J."/>
            <person name="Hornburger P."/>
            <person name="Mueller R.-W."/>
            <person name="Bruemmer F."/>
            <person name="Labrenz M."/>
            <person name="Spormann A.M."/>
            <person name="Op den Camp H."/>
            <person name="Overmann J."/>
            <person name="Amann R."/>
            <person name="Jetten M.S.M."/>
            <person name="Mascher T."/>
            <person name="Medema M.H."/>
            <person name="Devos D.P."/>
            <person name="Kaster A.-K."/>
            <person name="Ovreas L."/>
            <person name="Rohde M."/>
            <person name="Galperin M.Y."/>
            <person name="Jogler C."/>
        </authorList>
    </citation>
    <scope>NUCLEOTIDE SEQUENCE [LARGE SCALE GENOMIC DNA]</scope>
    <source>
        <strain evidence="5 6">OJF2</strain>
    </source>
</reference>
<dbReference type="Pfam" id="PF00440">
    <property type="entry name" value="TetR_N"/>
    <property type="match status" value="1"/>
</dbReference>
<dbReference type="RefSeq" id="WP_148594836.1">
    <property type="nucleotide sequence ID" value="NZ_CP042997.1"/>
</dbReference>
<dbReference type="InterPro" id="IPR036271">
    <property type="entry name" value="Tet_transcr_reg_TetR-rel_C_sf"/>
</dbReference>
<dbReference type="PRINTS" id="PR00455">
    <property type="entry name" value="HTHTETR"/>
</dbReference>
<dbReference type="PROSITE" id="PS50977">
    <property type="entry name" value="HTH_TETR_2"/>
    <property type="match status" value="1"/>
</dbReference>
<dbReference type="InterPro" id="IPR001647">
    <property type="entry name" value="HTH_TetR"/>
</dbReference>
<sequence length="214" mass="23324">MTRAVHGPAPRRRDASLTREAILAAATRRFAQRGYEHAGVREIASDAGVTAALVNRYFDSKEGLFAEVIERAFVSKIRFEDRATLAEQFARLMVYNKDDEPDDERTILLLLLRSATEPRAAEVLRTNLEDRHLKPLAAALDGPDGAVRAALVMAHLAGFAMIDQMIAPASLAGADRERLVALLTEGLSVYIDPPAPSASRDTIPARGGRRRAPA</sequence>
<dbReference type="Proteomes" id="UP000324233">
    <property type="component" value="Chromosome"/>
</dbReference>
<evidence type="ECO:0000256" key="3">
    <source>
        <dbReference type="SAM" id="MobiDB-lite"/>
    </source>
</evidence>
<dbReference type="InterPro" id="IPR050109">
    <property type="entry name" value="HTH-type_TetR-like_transc_reg"/>
</dbReference>
<dbReference type="PANTHER" id="PTHR30055">
    <property type="entry name" value="HTH-TYPE TRANSCRIPTIONAL REGULATOR RUTR"/>
    <property type="match status" value="1"/>
</dbReference>
<evidence type="ECO:0000256" key="1">
    <source>
        <dbReference type="ARBA" id="ARBA00023125"/>
    </source>
</evidence>
<feature type="domain" description="HTH tetR-type" evidence="4">
    <location>
        <begin position="16"/>
        <end position="76"/>
    </location>
</feature>
<dbReference type="AlphaFoldDB" id="A0A5B9W4I5"/>
<dbReference type="GO" id="GO:0000976">
    <property type="term" value="F:transcription cis-regulatory region binding"/>
    <property type="evidence" value="ECO:0007669"/>
    <property type="project" value="TreeGrafter"/>
</dbReference>